<feature type="region of interest" description="Disordered" evidence="1">
    <location>
        <begin position="1"/>
        <end position="32"/>
    </location>
</feature>
<keyword evidence="3" id="KW-1185">Reference proteome</keyword>
<protein>
    <recommendedName>
        <fullName evidence="4">Glycine zipper domain-containing protein</fullName>
    </recommendedName>
</protein>
<proteinExistence type="predicted"/>
<reference evidence="2 3" key="1">
    <citation type="submission" date="2019-02" db="EMBL/GenBank/DDBJ databases">
        <title>Deep-cultivation of Planctomycetes and their phenomic and genomic characterization uncovers novel biology.</title>
        <authorList>
            <person name="Wiegand S."/>
            <person name="Jogler M."/>
            <person name="Boedeker C."/>
            <person name="Pinto D."/>
            <person name="Vollmers J."/>
            <person name="Rivas-Marin E."/>
            <person name="Kohn T."/>
            <person name="Peeters S.H."/>
            <person name="Heuer A."/>
            <person name="Rast P."/>
            <person name="Oberbeckmann S."/>
            <person name="Bunk B."/>
            <person name="Jeske O."/>
            <person name="Meyerdierks A."/>
            <person name="Storesund J.E."/>
            <person name="Kallscheuer N."/>
            <person name="Luecker S."/>
            <person name="Lage O.M."/>
            <person name="Pohl T."/>
            <person name="Merkel B.J."/>
            <person name="Hornburger P."/>
            <person name="Mueller R.-W."/>
            <person name="Bruemmer F."/>
            <person name="Labrenz M."/>
            <person name="Spormann A.M."/>
            <person name="Op den Camp H."/>
            <person name="Overmann J."/>
            <person name="Amann R."/>
            <person name="Jetten M.S.M."/>
            <person name="Mascher T."/>
            <person name="Medema M.H."/>
            <person name="Devos D.P."/>
            <person name="Kaster A.-K."/>
            <person name="Ovreas L."/>
            <person name="Rohde M."/>
            <person name="Galperin M.Y."/>
            <person name="Jogler C."/>
        </authorList>
    </citation>
    <scope>NUCLEOTIDE SEQUENCE [LARGE SCALE GENOMIC DNA]</scope>
    <source>
        <strain evidence="2 3">ETA_A1</strain>
    </source>
</reference>
<evidence type="ECO:0008006" key="4">
    <source>
        <dbReference type="Google" id="ProtNLM"/>
    </source>
</evidence>
<dbReference type="RefSeq" id="WP_145243065.1">
    <property type="nucleotide sequence ID" value="NZ_CP036273.1"/>
</dbReference>
<gene>
    <name evidence="2" type="ORF">ETAA1_49490</name>
</gene>
<dbReference type="KEGG" id="uli:ETAA1_49490"/>
<dbReference type="AlphaFoldDB" id="A0A517XZM7"/>
<name>A0A517XZM7_9BACT</name>
<dbReference type="OrthoDB" id="282393at2"/>
<dbReference type="Proteomes" id="UP000319576">
    <property type="component" value="Chromosome"/>
</dbReference>
<accession>A0A517XZM7</accession>
<dbReference type="EMBL" id="CP036273">
    <property type="protein sequence ID" value="QDU22959.1"/>
    <property type="molecule type" value="Genomic_DNA"/>
</dbReference>
<evidence type="ECO:0000256" key="1">
    <source>
        <dbReference type="SAM" id="MobiDB-lite"/>
    </source>
</evidence>
<organism evidence="2 3">
    <name type="scientific">Urbifossiella limnaea</name>
    <dbReference type="NCBI Taxonomy" id="2528023"/>
    <lineage>
        <taxon>Bacteria</taxon>
        <taxon>Pseudomonadati</taxon>
        <taxon>Planctomycetota</taxon>
        <taxon>Planctomycetia</taxon>
        <taxon>Gemmatales</taxon>
        <taxon>Gemmataceae</taxon>
        <taxon>Urbifossiella</taxon>
    </lineage>
</organism>
<evidence type="ECO:0000313" key="3">
    <source>
        <dbReference type="Proteomes" id="UP000319576"/>
    </source>
</evidence>
<sequence>MAASTTTDPEKTVDLPPYGPRNPDPITNTPGSHPIETGVGAVLGGVATGLAVGTLTAGPLGAVAGAIVGGAAAGGLAGKGIGELIDPTTEDNWIREYFGRTGTKPSEDQLAAQRRAYRYGQAAQARHPGMMFSQVETSLRDGWEASGETSAWADVRDAVRGGFDRTL</sequence>
<evidence type="ECO:0000313" key="2">
    <source>
        <dbReference type="EMBL" id="QDU22959.1"/>
    </source>
</evidence>